<organism evidence="2">
    <name type="scientific">Stenotrophomonas maltophilia</name>
    <name type="common">Pseudomonas maltophilia</name>
    <name type="synonym">Xanthomonas maltophilia</name>
    <dbReference type="NCBI Taxonomy" id="40324"/>
    <lineage>
        <taxon>Bacteria</taxon>
        <taxon>Pseudomonadati</taxon>
        <taxon>Pseudomonadota</taxon>
        <taxon>Gammaproteobacteria</taxon>
        <taxon>Lysobacterales</taxon>
        <taxon>Lysobacteraceae</taxon>
        <taxon>Stenotrophomonas</taxon>
        <taxon>Stenotrophomonas maltophilia group</taxon>
    </lineage>
</organism>
<dbReference type="EMBL" id="ABLTIR010000011">
    <property type="protein sequence ID" value="EKZ1925921.1"/>
    <property type="molecule type" value="Genomic_DNA"/>
</dbReference>
<dbReference type="PROSITE" id="PS00409">
    <property type="entry name" value="PROKAR_NTER_METHYL"/>
    <property type="match status" value="1"/>
</dbReference>
<dbReference type="EMBL" id="KM649682">
    <property type="protein sequence ID" value="AIU94605.1"/>
    <property type="molecule type" value="Genomic_DNA"/>
</dbReference>
<keyword evidence="1" id="KW-0812">Transmembrane</keyword>
<reference evidence="2" key="1">
    <citation type="journal article" date="2015" name="J. Antimicrob. Chemother.">
        <title>Characterization of a genomic island in Stenotrophomonas maltophilia that carries a novel floR gene variant.</title>
        <authorList>
            <person name="He T."/>
            <person name="Shen J."/>
            <person name="Schwarz S."/>
            <person name="Wu C."/>
            <person name="Wang Y."/>
        </authorList>
    </citation>
    <scope>NUCLEOTIDE SEQUENCE</scope>
    <source>
        <strain evidence="2">GZP-Sm1</strain>
    </source>
</reference>
<keyword evidence="1" id="KW-1133">Transmembrane helix</keyword>
<dbReference type="Pfam" id="PF07963">
    <property type="entry name" value="N_methyl"/>
    <property type="match status" value="1"/>
</dbReference>
<dbReference type="GO" id="GO:0043683">
    <property type="term" value="P:type IV pilus assembly"/>
    <property type="evidence" value="ECO:0007669"/>
    <property type="project" value="InterPro"/>
</dbReference>
<proteinExistence type="predicted"/>
<dbReference type="OrthoDB" id="5296662at2"/>
<gene>
    <name evidence="2" type="primary">pilW</name>
    <name evidence="3" type="ORF">REH87_000908</name>
</gene>
<keyword evidence="1" id="KW-0472">Membrane</keyword>
<sequence length="389" mass="40133">MKRAPSAASHAAGLSLVELLISLVIGLVLMLGVTQIFMASRAASQLSEGVARTQENARFALEFLERDIRMAGHMGCVNDQAHLVRAQDSVKVNIAGVKSGDGSPMDFSVPIQGYEAQGTAPGNKLTLGASWGAAGSTPSAITNLKPKPLGGSDIIVMRYLAPEGSPVLSIGSGTSPDITIASDAAARLSAGAVTTPSAFAVADCSKVDVFAGKIAGSTITASKADLSAYSANNAVTMVYRVESMAYYVATNTAGEPALYRARGAGDNTFATGEELVEGIESLQFLYGQDTETAISSTAPPTGVIAFQKTASGVSTGTDAAAVAAWRRVGLVQFGLLVRSPQRAAAEQANTAVAQLGVLGVGFNPPTTYDDRYRASYEVSVALRNRLFGN</sequence>
<dbReference type="Proteomes" id="UP001225498">
    <property type="component" value="Unassembled WGS sequence"/>
</dbReference>
<feature type="transmembrane region" description="Helical" evidence="1">
    <location>
        <begin position="12"/>
        <end position="38"/>
    </location>
</feature>
<dbReference type="RefSeq" id="WP_005408858.1">
    <property type="nucleotide sequence ID" value="NZ_BKBG02000001.1"/>
</dbReference>
<dbReference type="PATRIC" id="fig|40324.129.peg.4459"/>
<accession>A0A077BT15</accession>
<dbReference type="Pfam" id="PF16074">
    <property type="entry name" value="PilW"/>
    <property type="match status" value="1"/>
</dbReference>
<dbReference type="InterPro" id="IPR032092">
    <property type="entry name" value="PilW"/>
</dbReference>
<evidence type="ECO:0000256" key="1">
    <source>
        <dbReference type="SAM" id="Phobius"/>
    </source>
</evidence>
<reference evidence="3" key="2">
    <citation type="submission" date="2023-08" db="EMBL/GenBank/DDBJ databases">
        <authorList>
            <consortium name="Clinical and Environmental Microbiology Branch: Whole genome sequencing antimicrobial resistance pathogens in the healthcare setting"/>
        </authorList>
    </citation>
    <scope>NUCLEOTIDE SEQUENCE</scope>
    <source>
        <strain evidence="3">2023CJ-00293</strain>
    </source>
</reference>
<dbReference type="GeneID" id="93832800"/>
<dbReference type="InterPro" id="IPR012902">
    <property type="entry name" value="N_methyl_site"/>
</dbReference>
<evidence type="ECO:0000313" key="2">
    <source>
        <dbReference type="EMBL" id="AIU94605.1"/>
    </source>
</evidence>
<name>A0A077BT15_STEMA</name>
<protein>
    <submittedName>
        <fullName evidence="3">PilW family protein</fullName>
    </submittedName>
    <submittedName>
        <fullName evidence="2">Putative type 4 fimbrial biogenesis protein PilW</fullName>
    </submittedName>
</protein>
<evidence type="ECO:0000313" key="3">
    <source>
        <dbReference type="EMBL" id="EKZ1925921.1"/>
    </source>
</evidence>
<dbReference type="AlphaFoldDB" id="A0A077BT15"/>